<evidence type="ECO:0000313" key="4">
    <source>
        <dbReference type="Proteomes" id="UP000185608"/>
    </source>
</evidence>
<evidence type="ECO:0000256" key="1">
    <source>
        <dbReference type="HAMAP-Rule" id="MF_00645"/>
    </source>
</evidence>
<dbReference type="SUPFAM" id="SSF143447">
    <property type="entry name" value="AMMECR1-like"/>
    <property type="match status" value="1"/>
</dbReference>
<protein>
    <recommendedName>
        <fullName evidence="1">Protein HTSR_1088</fullName>
    </recommendedName>
</protein>
<dbReference type="NCBIfam" id="TIGR00296">
    <property type="entry name" value="TIGR00296 family protein"/>
    <property type="match status" value="1"/>
</dbReference>
<dbReference type="InterPro" id="IPR027623">
    <property type="entry name" value="AmmeMemoSam_A"/>
</dbReference>
<proteinExistence type="inferred from homology"/>
<gene>
    <name evidence="3" type="ORF">HTSR_1088</name>
</gene>
<dbReference type="InterPro" id="IPR027485">
    <property type="entry name" value="AMMECR1_N"/>
</dbReference>
<organism evidence="3 4">
    <name type="scientific">Halodesulfurarchaeum formicicum</name>
    <dbReference type="NCBI Taxonomy" id="1873524"/>
    <lineage>
        <taxon>Archaea</taxon>
        <taxon>Methanobacteriati</taxon>
        <taxon>Methanobacteriota</taxon>
        <taxon>Stenosarchaea group</taxon>
        <taxon>Halobacteria</taxon>
        <taxon>Halobacteriales</taxon>
        <taxon>Halobacteriaceae</taxon>
        <taxon>Halodesulfurarchaeum</taxon>
    </lineage>
</organism>
<dbReference type="PATRIC" id="fig|1855411.3.peg.1088"/>
<dbReference type="PANTHER" id="PTHR13016:SF0">
    <property type="entry name" value="AMME SYNDROME CANDIDATE GENE 1 PROTEIN"/>
    <property type="match status" value="1"/>
</dbReference>
<dbReference type="InterPro" id="IPR023473">
    <property type="entry name" value="AMMECR1"/>
</dbReference>
<dbReference type="InterPro" id="IPR036071">
    <property type="entry name" value="AMMECR1_dom_sf"/>
</dbReference>
<dbReference type="STRING" id="1873524.HSR6_1125"/>
<dbReference type="InterPro" id="IPR002733">
    <property type="entry name" value="AMMECR1_domain"/>
</dbReference>
<evidence type="ECO:0000259" key="2">
    <source>
        <dbReference type="PROSITE" id="PS51112"/>
    </source>
</evidence>
<accession>A0A1D8S4I4</accession>
<dbReference type="Gene3D" id="3.30.700.20">
    <property type="entry name" value="Hypothetical protein ph0010, domain 1"/>
    <property type="match status" value="1"/>
</dbReference>
<sequence length="205" mass="22170">MSKRSAQHLNHSQGAWAVEYARRVVEDAVREDRTPERAEAVDPVFEVNRGAFVTLEKAGDLRGCIGRPSASQPAIEAIHAAAIGAATDDPRFPPVVESELAPLTVEVSVLTPPEPIESPDPSAIEVGQDGLIVGRNRNRGLLLPQVAVDQGWDARTFLAQTCRKAGLPTDCWQDTPTEVERFSAQVFQEREPRGEIEAVGISAGD</sequence>
<dbReference type="KEGG" id="halh:HTSR_1088"/>
<feature type="domain" description="AMMECR1" evidence="2">
    <location>
        <begin position="12"/>
        <end position="198"/>
    </location>
</feature>
<dbReference type="GeneID" id="29829086"/>
<dbReference type="Proteomes" id="UP000185608">
    <property type="component" value="Chromosome"/>
</dbReference>
<evidence type="ECO:0000313" key="3">
    <source>
        <dbReference type="EMBL" id="AOW80269.1"/>
    </source>
</evidence>
<dbReference type="PROSITE" id="PS51112">
    <property type="entry name" value="AMMECR1"/>
    <property type="match status" value="1"/>
</dbReference>
<dbReference type="RefSeq" id="WP_070364974.1">
    <property type="nucleotide sequence ID" value="NZ_CP016070.1"/>
</dbReference>
<dbReference type="Pfam" id="PF01871">
    <property type="entry name" value="AMMECR1"/>
    <property type="match status" value="1"/>
</dbReference>
<reference evidence="3 4" key="1">
    <citation type="submission" date="2016-06" db="EMBL/GenBank/DDBJ databases">
        <title>Discovery of anaerobic lithoheterotrophic haloarchaeon capable of sulfur respiration by hydrogen and formate.</title>
        <authorList>
            <person name="Sorokin D.Y."/>
            <person name="Kublanov I.V."/>
            <person name="Roman P."/>
            <person name="Sinninghe Damste J.S."/>
            <person name="Golyshin P.N."/>
            <person name="Rojo D."/>
            <person name="Ciordia S."/>
            <person name="Mena Md.C."/>
            <person name="Ferrer M."/>
            <person name="Smedile F."/>
            <person name="Messina E."/>
            <person name="La Cono V."/>
            <person name="Yakimov M.M."/>
        </authorList>
    </citation>
    <scope>NUCLEOTIDE SEQUENCE [LARGE SCALE GENOMIC DNA]</scope>
    <source>
        <strain evidence="3 4">HTSR1</strain>
    </source>
</reference>
<name>A0A1D8S4I4_9EURY</name>
<dbReference type="PANTHER" id="PTHR13016">
    <property type="entry name" value="AMMECR1 HOMOLOG"/>
    <property type="match status" value="1"/>
</dbReference>
<dbReference type="NCBIfam" id="TIGR04335">
    <property type="entry name" value="AmmeMemoSam_A"/>
    <property type="match status" value="1"/>
</dbReference>
<dbReference type="Gene3D" id="3.30.1490.150">
    <property type="entry name" value="Hypothetical protein ph0010, domain 2"/>
    <property type="match status" value="1"/>
</dbReference>
<dbReference type="EMBL" id="CP016070">
    <property type="protein sequence ID" value="AOW80269.1"/>
    <property type="molecule type" value="Genomic_DNA"/>
</dbReference>
<dbReference type="HAMAP" id="MF_00645">
    <property type="entry name" value="AMMECR1"/>
    <property type="match status" value="1"/>
</dbReference>
<dbReference type="AlphaFoldDB" id="A0A1D8S4I4"/>
<dbReference type="InterPro" id="IPR023472">
    <property type="entry name" value="Uncharacterised_MJ0810"/>
</dbReference>